<evidence type="ECO:0000313" key="2">
    <source>
        <dbReference type="Proteomes" id="UP001601992"/>
    </source>
</evidence>
<accession>A0ABW6RSN8</accession>
<dbReference type="EMBL" id="JBIAQY010000001">
    <property type="protein sequence ID" value="MFF3566564.1"/>
    <property type="molecule type" value="Genomic_DNA"/>
</dbReference>
<dbReference type="InterPro" id="IPR001753">
    <property type="entry name" value="Enoyl-CoA_hydra/iso"/>
</dbReference>
<dbReference type="CDD" id="cd06558">
    <property type="entry name" value="crotonase-like"/>
    <property type="match status" value="1"/>
</dbReference>
<sequence>MTGLGNPANVNRPLPGVRSDLLDGVTRICLDRPPVNAFTVEMFGQLAAAVRRSCADPRPVLLTGANGRFSAGFDINEPDPAGSAPYAASMECLAVIREYPGPVVAAVEGAAAGIGLLIAMSADILVVSRSARLRMPEARLGIDIDVAPLRRFLPAPWIRRLCLLGEVITAADLRLDHGTGAFVCEPGEAEGHAWAVLESLAGVDAAFLRRAKRQLIEQLST</sequence>
<dbReference type="Gene3D" id="3.90.226.10">
    <property type="entry name" value="2-enoyl-CoA Hydratase, Chain A, domain 1"/>
    <property type="match status" value="1"/>
</dbReference>
<reference evidence="1 2" key="1">
    <citation type="submission" date="2024-10" db="EMBL/GenBank/DDBJ databases">
        <title>The Natural Products Discovery Center: Release of the First 8490 Sequenced Strains for Exploring Actinobacteria Biosynthetic Diversity.</title>
        <authorList>
            <person name="Kalkreuter E."/>
            <person name="Kautsar S.A."/>
            <person name="Yang D."/>
            <person name="Bader C.D."/>
            <person name="Teijaro C.N."/>
            <person name="Fluegel L."/>
            <person name="Davis C.M."/>
            <person name="Simpson J.R."/>
            <person name="Lauterbach L."/>
            <person name="Steele A.D."/>
            <person name="Gui C."/>
            <person name="Meng S."/>
            <person name="Li G."/>
            <person name="Viehrig K."/>
            <person name="Ye F."/>
            <person name="Su P."/>
            <person name="Kiefer A.F."/>
            <person name="Nichols A."/>
            <person name="Cepeda A.J."/>
            <person name="Yan W."/>
            <person name="Fan B."/>
            <person name="Jiang Y."/>
            <person name="Adhikari A."/>
            <person name="Zheng C.-J."/>
            <person name="Schuster L."/>
            <person name="Cowan T.M."/>
            <person name="Smanski M.J."/>
            <person name="Chevrette M.G."/>
            <person name="De Carvalho L.P.S."/>
            <person name="Shen B."/>
        </authorList>
    </citation>
    <scope>NUCLEOTIDE SEQUENCE [LARGE SCALE GENOMIC DNA]</scope>
    <source>
        <strain evidence="1 2">NPDC002593</strain>
    </source>
</reference>
<dbReference type="PANTHER" id="PTHR43459">
    <property type="entry name" value="ENOYL-COA HYDRATASE"/>
    <property type="match status" value="1"/>
</dbReference>
<dbReference type="PANTHER" id="PTHR43459:SF1">
    <property type="entry name" value="EG:BACN32G11.4 PROTEIN"/>
    <property type="match status" value="1"/>
</dbReference>
<dbReference type="Pfam" id="PF00378">
    <property type="entry name" value="ECH_1"/>
    <property type="match status" value="1"/>
</dbReference>
<dbReference type="RefSeq" id="WP_157186495.1">
    <property type="nucleotide sequence ID" value="NZ_JBIAQY010000001.1"/>
</dbReference>
<dbReference type="InterPro" id="IPR029045">
    <property type="entry name" value="ClpP/crotonase-like_dom_sf"/>
</dbReference>
<proteinExistence type="predicted"/>
<evidence type="ECO:0000313" key="1">
    <source>
        <dbReference type="EMBL" id="MFF3566564.1"/>
    </source>
</evidence>
<protein>
    <submittedName>
        <fullName evidence="1">Enoyl-CoA hydratase/isomerase family protein</fullName>
    </submittedName>
</protein>
<dbReference type="SUPFAM" id="SSF52096">
    <property type="entry name" value="ClpP/crotonase"/>
    <property type="match status" value="1"/>
</dbReference>
<keyword evidence="2" id="KW-1185">Reference proteome</keyword>
<dbReference type="Proteomes" id="UP001601992">
    <property type="component" value="Unassembled WGS sequence"/>
</dbReference>
<name>A0ABW6RSN8_9NOCA</name>
<comment type="caution">
    <text evidence="1">The sequence shown here is derived from an EMBL/GenBank/DDBJ whole genome shotgun (WGS) entry which is preliminary data.</text>
</comment>
<gene>
    <name evidence="1" type="ORF">ACFYXQ_02155</name>
</gene>
<organism evidence="1 2">
    <name type="scientific">Nocardia jiangxiensis</name>
    <dbReference type="NCBI Taxonomy" id="282685"/>
    <lineage>
        <taxon>Bacteria</taxon>
        <taxon>Bacillati</taxon>
        <taxon>Actinomycetota</taxon>
        <taxon>Actinomycetes</taxon>
        <taxon>Mycobacteriales</taxon>
        <taxon>Nocardiaceae</taxon>
        <taxon>Nocardia</taxon>
    </lineage>
</organism>